<evidence type="ECO:0000256" key="5">
    <source>
        <dbReference type="SAM" id="Phobius"/>
    </source>
</evidence>
<keyword evidence="4 5" id="KW-0472">Membrane</keyword>
<feature type="transmembrane region" description="Helical" evidence="5">
    <location>
        <begin position="275"/>
        <end position="308"/>
    </location>
</feature>
<feature type="transmembrane region" description="Helical" evidence="5">
    <location>
        <begin position="359"/>
        <end position="379"/>
    </location>
</feature>
<evidence type="ECO:0000313" key="8">
    <source>
        <dbReference type="Proteomes" id="UP000545507"/>
    </source>
</evidence>
<dbReference type="EMBL" id="VYGV01000016">
    <property type="protein sequence ID" value="NWF47459.1"/>
    <property type="molecule type" value="Genomic_DNA"/>
</dbReference>
<feature type="transmembrane region" description="Helical" evidence="5">
    <location>
        <begin position="224"/>
        <end position="255"/>
    </location>
</feature>
<evidence type="ECO:0000256" key="2">
    <source>
        <dbReference type="ARBA" id="ARBA00022692"/>
    </source>
</evidence>
<evidence type="ECO:0000259" key="6">
    <source>
        <dbReference type="Pfam" id="PF00999"/>
    </source>
</evidence>
<evidence type="ECO:0000256" key="4">
    <source>
        <dbReference type="ARBA" id="ARBA00023136"/>
    </source>
</evidence>
<comment type="subcellular location">
    <subcellularLocation>
        <location evidence="1">Membrane</location>
        <topology evidence="1">Multi-pass membrane protein</topology>
    </subcellularLocation>
</comment>
<dbReference type="InterPro" id="IPR006153">
    <property type="entry name" value="Cation/H_exchanger_TM"/>
</dbReference>
<evidence type="ECO:0000256" key="1">
    <source>
        <dbReference type="ARBA" id="ARBA00004141"/>
    </source>
</evidence>
<feature type="transmembrane region" description="Helical" evidence="5">
    <location>
        <begin position="153"/>
        <end position="177"/>
    </location>
</feature>
<dbReference type="Proteomes" id="UP000545507">
    <property type="component" value="Unassembled WGS sequence"/>
</dbReference>
<dbReference type="PANTHER" id="PTHR43021">
    <property type="entry name" value="NA(+)/H(+) ANTIPORTER-RELATED"/>
    <property type="match status" value="1"/>
</dbReference>
<proteinExistence type="predicted"/>
<keyword evidence="2 5" id="KW-0812">Transmembrane</keyword>
<feature type="transmembrane region" description="Helical" evidence="5">
    <location>
        <begin position="183"/>
        <end position="212"/>
    </location>
</feature>
<reference evidence="7 8" key="1">
    <citation type="submission" date="2019-09" db="EMBL/GenBank/DDBJ databases">
        <title>Hydrogenophaga aromatica sp. nov., isolated from a para-xylene-degrading enrichment culture.</title>
        <authorList>
            <person name="Tancsics A."/>
            <person name="Banerjee S."/>
        </authorList>
    </citation>
    <scope>NUCLEOTIDE SEQUENCE [LARGE SCALE GENOMIC DNA]</scope>
    <source>
        <strain evidence="7 8">D2P1</strain>
    </source>
</reference>
<feature type="domain" description="Cation/H+ exchanger transmembrane" evidence="6">
    <location>
        <begin position="18"/>
        <end position="380"/>
    </location>
</feature>
<keyword evidence="3 5" id="KW-1133">Transmembrane helix</keyword>
<evidence type="ECO:0000313" key="7">
    <source>
        <dbReference type="EMBL" id="NWF47459.1"/>
    </source>
</evidence>
<feature type="transmembrane region" description="Helical" evidence="5">
    <location>
        <begin position="61"/>
        <end position="79"/>
    </location>
</feature>
<dbReference type="InterPro" id="IPR038770">
    <property type="entry name" value="Na+/solute_symporter_sf"/>
</dbReference>
<protein>
    <submittedName>
        <fullName evidence="7">Cation:proton antiporter</fullName>
    </submittedName>
</protein>
<sequence>MFSDVNFLLQSMAWPLVLLLAWFVGERLHEAASVPRVSSYVAVGLVASLFDLPGLTNAVPGLPFLANVALSLILFELGYRINLRWFRHNPWVLALGLVESVVTFMAVYLATGWFDLPTETRLIIAALSVSASPAGIVRVANELRSAGQVTERVMHLCAINCLVSVLVLNLVVGYWHLSTSGDLVMAAFGSIHVLGTSVAVGALLGVAGPWLLRSQRIQERDVTLVFALAVVLLTTMAYGLKLSPLLAALTFGIVARERRVHLTNAQRGFGTAGDLLTVFLFVYIAALLDWTDVWGGMLLGLALIIVRTASKVACSLAAARLSGITERKGLLTGLALTPMSAFAILLLEQSRLYGFDPARQVLAVMAGMMLVQELFGPLVTQRSLMAAHETHVTKEG</sequence>
<feature type="transmembrane region" description="Helical" evidence="5">
    <location>
        <begin position="122"/>
        <end position="141"/>
    </location>
</feature>
<feature type="transmembrane region" description="Helical" evidence="5">
    <location>
        <begin position="329"/>
        <end position="347"/>
    </location>
</feature>
<dbReference type="Pfam" id="PF00999">
    <property type="entry name" value="Na_H_Exchanger"/>
    <property type="match status" value="1"/>
</dbReference>
<gene>
    <name evidence="7" type="ORF">F3K02_19720</name>
</gene>
<dbReference type="GO" id="GO:1902600">
    <property type="term" value="P:proton transmembrane transport"/>
    <property type="evidence" value="ECO:0007669"/>
    <property type="project" value="InterPro"/>
</dbReference>
<evidence type="ECO:0000256" key="3">
    <source>
        <dbReference type="ARBA" id="ARBA00022989"/>
    </source>
</evidence>
<dbReference type="Gene3D" id="1.20.1530.20">
    <property type="match status" value="1"/>
</dbReference>
<keyword evidence="8" id="KW-1185">Reference proteome</keyword>
<name>A0A7Y8KYX2_9BURK</name>
<comment type="caution">
    <text evidence="7">The sequence shown here is derived from an EMBL/GenBank/DDBJ whole genome shotgun (WGS) entry which is preliminary data.</text>
</comment>
<dbReference type="AlphaFoldDB" id="A0A7Y8KYX2"/>
<feature type="transmembrane region" description="Helical" evidence="5">
    <location>
        <begin position="6"/>
        <end position="25"/>
    </location>
</feature>
<dbReference type="PANTHER" id="PTHR43021:SF2">
    <property type="entry name" value="CATION_H+ EXCHANGER DOMAIN-CONTAINING PROTEIN"/>
    <property type="match status" value="1"/>
</dbReference>
<dbReference type="RefSeq" id="WP_177137332.1">
    <property type="nucleotide sequence ID" value="NZ_VYGV01000016.1"/>
</dbReference>
<dbReference type="GO" id="GO:0015297">
    <property type="term" value="F:antiporter activity"/>
    <property type="evidence" value="ECO:0007669"/>
    <property type="project" value="InterPro"/>
</dbReference>
<dbReference type="GO" id="GO:0016020">
    <property type="term" value="C:membrane"/>
    <property type="evidence" value="ECO:0007669"/>
    <property type="project" value="UniProtKB-SubCell"/>
</dbReference>
<accession>A0A7Y8KYX2</accession>
<organism evidence="7 8">
    <name type="scientific">Hydrogenophaga aromaticivorans</name>
    <dbReference type="NCBI Taxonomy" id="2610898"/>
    <lineage>
        <taxon>Bacteria</taxon>
        <taxon>Pseudomonadati</taxon>
        <taxon>Pseudomonadota</taxon>
        <taxon>Betaproteobacteria</taxon>
        <taxon>Burkholderiales</taxon>
        <taxon>Comamonadaceae</taxon>
        <taxon>Hydrogenophaga</taxon>
    </lineage>
</organism>
<feature type="transmembrane region" description="Helical" evidence="5">
    <location>
        <begin position="91"/>
        <end position="110"/>
    </location>
</feature>